<proteinExistence type="predicted"/>
<dbReference type="GO" id="GO:0004843">
    <property type="term" value="F:cysteine-type deubiquitinase activity"/>
    <property type="evidence" value="ECO:0007669"/>
    <property type="project" value="InterPro"/>
</dbReference>
<dbReference type="PROSITE" id="PS51283">
    <property type="entry name" value="DUSP"/>
    <property type="match status" value="1"/>
</dbReference>
<dbReference type="Proteomes" id="UP001418222">
    <property type="component" value="Unassembled WGS sequence"/>
</dbReference>
<gene>
    <name evidence="2" type="primary">UBP5</name>
    <name evidence="2" type="ORF">KSP39_PZI005425</name>
</gene>
<evidence type="ECO:0000313" key="3">
    <source>
        <dbReference type="Proteomes" id="UP001418222"/>
    </source>
</evidence>
<dbReference type="InterPro" id="IPR035927">
    <property type="entry name" value="DUSP-like_sf"/>
</dbReference>
<sequence>MRILARVPLPRCDFAGSSESAAALASQLGFAGEALGLHAEPPPPAEVCNERSLVRWWQSWLDYVNHDMNSTVSNGYGSHNYESPSSSSPKRPFAIDNSDLVNEATIEISYVDIELHETLVEGRDYILLPQEVWDRLLGW</sequence>
<evidence type="ECO:0000313" key="2">
    <source>
        <dbReference type="EMBL" id="KAK8948483.1"/>
    </source>
</evidence>
<keyword evidence="3" id="KW-1185">Reference proteome</keyword>
<feature type="domain" description="DUSP" evidence="1">
    <location>
        <begin position="22"/>
        <end position="139"/>
    </location>
</feature>
<evidence type="ECO:0000259" key="1">
    <source>
        <dbReference type="PROSITE" id="PS51283"/>
    </source>
</evidence>
<protein>
    <submittedName>
        <fullName evidence="2">Ubiquitin carboxyl-terminal hydrolase 5</fullName>
    </submittedName>
</protein>
<dbReference type="InterPro" id="IPR006615">
    <property type="entry name" value="Pept_C19_DUSP"/>
</dbReference>
<name>A0AAP0GAP0_9ASPA</name>
<dbReference type="AlphaFoldDB" id="A0AAP0GAP0"/>
<dbReference type="Pfam" id="PF06337">
    <property type="entry name" value="DUSP"/>
    <property type="match status" value="1"/>
</dbReference>
<dbReference type="Gene3D" id="3.30.2230.10">
    <property type="entry name" value="DUSP-like"/>
    <property type="match status" value="1"/>
</dbReference>
<reference evidence="2 3" key="1">
    <citation type="journal article" date="2022" name="Nat. Plants">
        <title>Genomes of leafy and leafless Platanthera orchids illuminate the evolution of mycoheterotrophy.</title>
        <authorList>
            <person name="Li M.H."/>
            <person name="Liu K.W."/>
            <person name="Li Z."/>
            <person name="Lu H.C."/>
            <person name="Ye Q.L."/>
            <person name="Zhang D."/>
            <person name="Wang J.Y."/>
            <person name="Li Y.F."/>
            <person name="Zhong Z.M."/>
            <person name="Liu X."/>
            <person name="Yu X."/>
            <person name="Liu D.K."/>
            <person name="Tu X.D."/>
            <person name="Liu B."/>
            <person name="Hao Y."/>
            <person name="Liao X.Y."/>
            <person name="Jiang Y.T."/>
            <person name="Sun W.H."/>
            <person name="Chen J."/>
            <person name="Chen Y.Q."/>
            <person name="Ai Y."/>
            <person name="Zhai J.W."/>
            <person name="Wu S.S."/>
            <person name="Zhou Z."/>
            <person name="Hsiao Y.Y."/>
            <person name="Wu W.L."/>
            <person name="Chen Y.Y."/>
            <person name="Lin Y.F."/>
            <person name="Hsu J.L."/>
            <person name="Li C.Y."/>
            <person name="Wang Z.W."/>
            <person name="Zhao X."/>
            <person name="Zhong W.Y."/>
            <person name="Ma X.K."/>
            <person name="Ma L."/>
            <person name="Huang J."/>
            <person name="Chen G.Z."/>
            <person name="Huang M.Z."/>
            <person name="Huang L."/>
            <person name="Peng D.H."/>
            <person name="Luo Y.B."/>
            <person name="Zou S.Q."/>
            <person name="Chen S.P."/>
            <person name="Lan S."/>
            <person name="Tsai W.C."/>
            <person name="Van de Peer Y."/>
            <person name="Liu Z.J."/>
        </authorList>
    </citation>
    <scope>NUCLEOTIDE SEQUENCE [LARGE SCALE GENOMIC DNA]</scope>
    <source>
        <strain evidence="2">Lor287</strain>
    </source>
</reference>
<keyword evidence="2" id="KW-0378">Hydrolase</keyword>
<comment type="caution">
    <text evidence="2">The sequence shown here is derived from an EMBL/GenBank/DDBJ whole genome shotgun (WGS) entry which is preliminary data.</text>
</comment>
<dbReference type="EMBL" id="JBBWWQ010000004">
    <property type="protein sequence ID" value="KAK8948483.1"/>
    <property type="molecule type" value="Genomic_DNA"/>
</dbReference>
<dbReference type="SUPFAM" id="SSF143791">
    <property type="entry name" value="DUSP-like"/>
    <property type="match status" value="1"/>
</dbReference>
<organism evidence="2 3">
    <name type="scientific">Platanthera zijinensis</name>
    <dbReference type="NCBI Taxonomy" id="2320716"/>
    <lineage>
        <taxon>Eukaryota</taxon>
        <taxon>Viridiplantae</taxon>
        <taxon>Streptophyta</taxon>
        <taxon>Embryophyta</taxon>
        <taxon>Tracheophyta</taxon>
        <taxon>Spermatophyta</taxon>
        <taxon>Magnoliopsida</taxon>
        <taxon>Liliopsida</taxon>
        <taxon>Asparagales</taxon>
        <taxon>Orchidaceae</taxon>
        <taxon>Orchidoideae</taxon>
        <taxon>Orchideae</taxon>
        <taxon>Orchidinae</taxon>
        <taxon>Platanthera</taxon>
    </lineage>
</organism>
<accession>A0AAP0GAP0</accession>